<comment type="caution">
    <text evidence="2">The sequence shown here is derived from an EMBL/GenBank/DDBJ whole genome shotgun (WGS) entry which is preliminary data.</text>
</comment>
<dbReference type="AlphaFoldDB" id="A0AAE4BTB4"/>
<evidence type="ECO:0000313" key="3">
    <source>
        <dbReference type="Proteomes" id="UP001185092"/>
    </source>
</evidence>
<name>A0AAE4BTB4_9BACT</name>
<organism evidence="2 3">
    <name type="scientific">Aureibacter tunicatorum</name>
    <dbReference type="NCBI Taxonomy" id="866807"/>
    <lineage>
        <taxon>Bacteria</taxon>
        <taxon>Pseudomonadati</taxon>
        <taxon>Bacteroidota</taxon>
        <taxon>Cytophagia</taxon>
        <taxon>Cytophagales</taxon>
        <taxon>Persicobacteraceae</taxon>
        <taxon>Aureibacter</taxon>
    </lineage>
</organism>
<proteinExistence type="predicted"/>
<keyword evidence="1" id="KW-0472">Membrane</keyword>
<keyword evidence="1" id="KW-0812">Transmembrane</keyword>
<dbReference type="RefSeq" id="WP_338390357.1">
    <property type="nucleotide sequence ID" value="NZ_AP025307.1"/>
</dbReference>
<gene>
    <name evidence="2" type="ORF">HNQ88_005106</name>
</gene>
<keyword evidence="3" id="KW-1185">Reference proteome</keyword>
<evidence type="ECO:0000256" key="1">
    <source>
        <dbReference type="SAM" id="Phobius"/>
    </source>
</evidence>
<accession>A0AAE4BTB4</accession>
<dbReference type="EMBL" id="JAVDQD010000016">
    <property type="protein sequence ID" value="MDR6242019.1"/>
    <property type="molecule type" value="Genomic_DNA"/>
</dbReference>
<feature type="transmembrane region" description="Helical" evidence="1">
    <location>
        <begin position="6"/>
        <end position="26"/>
    </location>
</feature>
<dbReference type="Proteomes" id="UP001185092">
    <property type="component" value="Unassembled WGS sequence"/>
</dbReference>
<keyword evidence="1" id="KW-1133">Transmembrane helix</keyword>
<sequence length="457" mass="52593">MFNLWYSILTSVICSILMLLMINGCGIRRPTVDAFQDSLSDSLFRVNNVQEKLEEERHFMNGDISEEDIKDKVGKRRFDQWRKNQSHDLSQFQDTYQEMVNIGELDSKRLLEELPIDKGGMDNARRELKPTNWKDSLKIQSRPASFPVFEPKDSLGAGIQSLEFDEMDWQDHSAYSENFNDKFDSTQSSYENETSFLMNRIDSVNAMSGDISDELSNLQTYNRDDAIEAGKDLLNINAGLDKYDSLFDDALNEMKMLDDKSNKVLKKLDQKEFKRMKKNAKNLGYSVSEKEYGDQLKMLEVKKRKFKLLPENSFFEGNLALNNIENGNVSFGFSPYFGYKLSEKTILGLGVSLQVNADTTLNVNSSVSYKVFGRHHVYKEIVYVQSEYEMFFSNASYLSAEQSFDKKYQYDVLLGIGGTLPILEKGGINLAVLYRLNKDIESPQKGNPWIIRFGYNF</sequence>
<reference evidence="2" key="1">
    <citation type="submission" date="2023-07" db="EMBL/GenBank/DDBJ databases">
        <title>Genomic Encyclopedia of Type Strains, Phase IV (KMG-IV): sequencing the most valuable type-strain genomes for metagenomic binning, comparative biology and taxonomic classification.</title>
        <authorList>
            <person name="Goeker M."/>
        </authorList>
    </citation>
    <scope>NUCLEOTIDE SEQUENCE</scope>
    <source>
        <strain evidence="2">DSM 26174</strain>
    </source>
</reference>
<protein>
    <submittedName>
        <fullName evidence="2">Uncharacterized protein</fullName>
    </submittedName>
</protein>
<evidence type="ECO:0000313" key="2">
    <source>
        <dbReference type="EMBL" id="MDR6242019.1"/>
    </source>
</evidence>